<name>A0A644ZC01_9ZZZZ</name>
<dbReference type="AlphaFoldDB" id="A0A644ZC01"/>
<dbReference type="NCBIfam" id="TIGR03309">
    <property type="entry name" value="matur_yqeB"/>
    <property type="match status" value="1"/>
</dbReference>
<dbReference type="EMBL" id="VSSQ01007278">
    <property type="protein sequence ID" value="MPM35414.1"/>
    <property type="molecule type" value="Genomic_DNA"/>
</dbReference>
<dbReference type="InterPro" id="IPR017695">
    <property type="entry name" value="Se-dep_Mo_hydrolase_YqeB"/>
</dbReference>
<protein>
    <submittedName>
        <fullName evidence="1">Uncharacterized protein</fullName>
    </submittedName>
</protein>
<accession>A0A644ZC01</accession>
<comment type="caution">
    <text evidence="1">The sequence shown here is derived from an EMBL/GenBank/DDBJ whole genome shotgun (WGS) entry which is preliminary data.</text>
</comment>
<reference evidence="1" key="1">
    <citation type="submission" date="2019-08" db="EMBL/GenBank/DDBJ databases">
        <authorList>
            <person name="Kucharzyk K."/>
            <person name="Murdoch R.W."/>
            <person name="Higgins S."/>
            <person name="Loffler F."/>
        </authorList>
    </citation>
    <scope>NUCLEOTIDE SEQUENCE</scope>
</reference>
<organism evidence="1">
    <name type="scientific">bioreactor metagenome</name>
    <dbReference type="NCBI Taxonomy" id="1076179"/>
    <lineage>
        <taxon>unclassified sequences</taxon>
        <taxon>metagenomes</taxon>
        <taxon>ecological metagenomes</taxon>
    </lineage>
</organism>
<gene>
    <name evidence="1" type="ORF">SDC9_82006</name>
</gene>
<evidence type="ECO:0000313" key="1">
    <source>
        <dbReference type="EMBL" id="MPM35414.1"/>
    </source>
</evidence>
<sequence length="235" mass="24331">MTDLPNPTAIRRTVCFSQAIVLGRATVEDVTAVRAETAEEALALLKERVIPILPDPEGACISRLRPDAVVDAILAKKNLGTKMTDAPAVVGVGPGFTAGVDCHAVVETMRGHTLGRTYYEGSALPNTGIPGLIGGFSGERVLRAPADGVFRQKLDIGAQVTEGDVAGEVEGIPMRCTLSGVLRGILADGTPVFKGMKAGDVDPRGQEANCFTASDKALAVGGGVLEAVFHLTRGA</sequence>
<proteinExistence type="predicted"/>